<dbReference type="EMBL" id="FNSN01000003">
    <property type="protein sequence ID" value="SEB69837.1"/>
    <property type="molecule type" value="Genomic_DNA"/>
</dbReference>
<keyword evidence="3" id="KW-0436">Ligase</keyword>
<evidence type="ECO:0000313" key="3">
    <source>
        <dbReference type="EMBL" id="SEB69837.1"/>
    </source>
</evidence>
<dbReference type="SUPFAM" id="SSF56801">
    <property type="entry name" value="Acetyl-CoA synthetase-like"/>
    <property type="match status" value="1"/>
</dbReference>
<dbReference type="InterPro" id="IPR045851">
    <property type="entry name" value="AMP-bd_C_sf"/>
</dbReference>
<evidence type="ECO:0000313" key="4">
    <source>
        <dbReference type="Proteomes" id="UP000182652"/>
    </source>
</evidence>
<dbReference type="AlphaFoldDB" id="A0A1H4LGL4"/>
<accession>A0A1H4LGL4</accession>
<dbReference type="Gene3D" id="3.40.50.12780">
    <property type="entry name" value="N-terminal domain of ligase-like"/>
    <property type="match status" value="1"/>
</dbReference>
<dbReference type="PANTHER" id="PTHR43767">
    <property type="entry name" value="LONG-CHAIN-FATTY-ACID--COA LIGASE"/>
    <property type="match status" value="1"/>
</dbReference>
<reference evidence="3 4" key="1">
    <citation type="submission" date="2016-10" db="EMBL/GenBank/DDBJ databases">
        <authorList>
            <person name="de Groot N.N."/>
        </authorList>
    </citation>
    <scope>NUCLEOTIDE SEQUENCE [LARGE SCALE GENOMIC DNA]</scope>
    <source>
        <strain evidence="3 4">DSM 10495</strain>
    </source>
</reference>
<dbReference type="InterPro" id="IPR050237">
    <property type="entry name" value="ATP-dep_AMP-bd_enzyme"/>
</dbReference>
<dbReference type="RefSeq" id="WP_066215845.1">
    <property type="nucleotide sequence ID" value="NZ_FNSN01000003.1"/>
</dbReference>
<sequence length="371" mass="38631">MQNLDPVLHDLAAALHGEGPAVDFGERIGTVRLPGHPDAAVVVRTSGSTGRPKAVVLSSEALAASSMATAVALRGEGQWLLALPLHYVAGVQVLVRSLFAGTRPWAMDLSGGFTLEAFVAAADELTDPVRFTSLVPTQLARLLEAPAEDTLRVLRRFTAILLGGAAVSPALLARARELGLNVVTTYGSAETSGGCVYNGRALEDVEVRLVDGRVHLGGPTLADGYLDDPQATEDAFVDLDGERYFRTSDLGELDGDGVLRVTGRVDDVINSGGSKVAALDVQRALEALDGVAQAFVGGVPSAEWGQAVAAAVVLRPGAAGDPVALAEALRADFGALRPRLVSFWDALPLLENGKVDRQAILARLASEHGGK</sequence>
<protein>
    <submittedName>
        <fullName evidence="3">O-succinylbenzoic acid--CoA ligase</fullName>
    </submittedName>
</protein>
<dbReference type="GO" id="GO:0016878">
    <property type="term" value="F:acid-thiol ligase activity"/>
    <property type="evidence" value="ECO:0007669"/>
    <property type="project" value="UniProtKB-ARBA"/>
</dbReference>
<gene>
    <name evidence="3" type="ORF">SAMN04489745_0999</name>
</gene>
<dbReference type="Pfam" id="PF13193">
    <property type="entry name" value="AMP-binding_C"/>
    <property type="match status" value="1"/>
</dbReference>
<evidence type="ECO:0000259" key="1">
    <source>
        <dbReference type="Pfam" id="PF00501"/>
    </source>
</evidence>
<dbReference type="PROSITE" id="PS00455">
    <property type="entry name" value="AMP_BINDING"/>
    <property type="match status" value="1"/>
</dbReference>
<dbReference type="InterPro" id="IPR025110">
    <property type="entry name" value="AMP-bd_C"/>
</dbReference>
<dbReference type="InterPro" id="IPR020845">
    <property type="entry name" value="AMP-binding_CS"/>
</dbReference>
<proteinExistence type="predicted"/>
<dbReference type="STRING" id="156980.SAMN04489745_0999"/>
<feature type="domain" description="AMP-dependent synthetase/ligase" evidence="1">
    <location>
        <begin position="36"/>
        <end position="201"/>
    </location>
</feature>
<dbReference type="PANTHER" id="PTHR43767:SF1">
    <property type="entry name" value="NONRIBOSOMAL PEPTIDE SYNTHASE PES1 (EUROFUNG)-RELATED"/>
    <property type="match status" value="1"/>
</dbReference>
<dbReference type="Proteomes" id="UP000182652">
    <property type="component" value="Unassembled WGS sequence"/>
</dbReference>
<dbReference type="Pfam" id="PF00501">
    <property type="entry name" value="AMP-binding"/>
    <property type="match status" value="1"/>
</dbReference>
<dbReference type="Gene3D" id="3.30.300.30">
    <property type="match status" value="1"/>
</dbReference>
<evidence type="ECO:0000259" key="2">
    <source>
        <dbReference type="Pfam" id="PF13193"/>
    </source>
</evidence>
<name>A0A1H4LGL4_9MICC</name>
<dbReference type="InterPro" id="IPR000873">
    <property type="entry name" value="AMP-dep_synth/lig_dom"/>
</dbReference>
<dbReference type="InterPro" id="IPR042099">
    <property type="entry name" value="ANL_N_sf"/>
</dbReference>
<organism evidence="3 4">
    <name type="scientific">Arthrobacter woluwensis</name>
    <dbReference type="NCBI Taxonomy" id="156980"/>
    <lineage>
        <taxon>Bacteria</taxon>
        <taxon>Bacillati</taxon>
        <taxon>Actinomycetota</taxon>
        <taxon>Actinomycetes</taxon>
        <taxon>Micrococcales</taxon>
        <taxon>Micrococcaceae</taxon>
        <taxon>Arthrobacter</taxon>
    </lineage>
</organism>
<feature type="domain" description="AMP-binding enzyme C-terminal" evidence="2">
    <location>
        <begin position="283"/>
        <end position="354"/>
    </location>
</feature>
<keyword evidence="4" id="KW-1185">Reference proteome</keyword>